<dbReference type="KEGG" id="dee:HQN60_06990"/>
<dbReference type="GO" id="GO:0004792">
    <property type="term" value="F:thiosulfate-cyanide sulfurtransferase activity"/>
    <property type="evidence" value="ECO:0007669"/>
    <property type="project" value="InterPro"/>
</dbReference>
<dbReference type="PROSITE" id="PS00380">
    <property type="entry name" value="RHODANESE_1"/>
    <property type="match status" value="1"/>
</dbReference>
<feature type="domain" description="Rhodanese" evidence="1">
    <location>
        <begin position="39"/>
        <end position="129"/>
    </location>
</feature>
<dbReference type="EMBL" id="CP054143">
    <property type="protein sequence ID" value="QKJ66462.1"/>
    <property type="molecule type" value="Genomic_DNA"/>
</dbReference>
<evidence type="ECO:0000313" key="3">
    <source>
        <dbReference type="Proteomes" id="UP000504844"/>
    </source>
</evidence>
<dbReference type="InterPro" id="IPR036873">
    <property type="entry name" value="Rhodanese-like_dom_sf"/>
</dbReference>
<dbReference type="Proteomes" id="UP000504844">
    <property type="component" value="Chromosome"/>
</dbReference>
<dbReference type="SMART" id="SM00450">
    <property type="entry name" value="RHOD"/>
    <property type="match status" value="1"/>
</dbReference>
<accession>A0A6M8SMM3</accession>
<dbReference type="RefSeq" id="WP_173532966.1">
    <property type="nucleotide sequence ID" value="NZ_CP054143.1"/>
</dbReference>
<dbReference type="InterPro" id="IPR001307">
    <property type="entry name" value="Thiosulphate_STrfase_CS"/>
</dbReference>
<dbReference type="InterPro" id="IPR050229">
    <property type="entry name" value="GlpE_sulfurtransferase"/>
</dbReference>
<dbReference type="InterPro" id="IPR001763">
    <property type="entry name" value="Rhodanese-like_dom"/>
</dbReference>
<gene>
    <name evidence="2" type="ORF">HQN60_06990</name>
</gene>
<name>A0A6M8SMM3_9NEIS</name>
<dbReference type="Gene3D" id="3.40.250.10">
    <property type="entry name" value="Rhodanese-like domain"/>
    <property type="match status" value="1"/>
</dbReference>
<protein>
    <submittedName>
        <fullName evidence="2">Rhodanese</fullName>
    </submittedName>
</protein>
<evidence type="ECO:0000259" key="1">
    <source>
        <dbReference type="PROSITE" id="PS50206"/>
    </source>
</evidence>
<proteinExistence type="predicted"/>
<keyword evidence="3" id="KW-1185">Reference proteome</keyword>
<evidence type="ECO:0000313" key="2">
    <source>
        <dbReference type="EMBL" id="QKJ66462.1"/>
    </source>
</evidence>
<dbReference type="PANTHER" id="PTHR43031:SF1">
    <property type="entry name" value="PYRIDINE NUCLEOTIDE-DISULPHIDE OXIDOREDUCTASE"/>
    <property type="match status" value="1"/>
</dbReference>
<dbReference type="PANTHER" id="PTHR43031">
    <property type="entry name" value="FAD-DEPENDENT OXIDOREDUCTASE"/>
    <property type="match status" value="1"/>
</dbReference>
<dbReference type="PROSITE" id="PS50206">
    <property type="entry name" value="RHODANESE_3"/>
    <property type="match status" value="1"/>
</dbReference>
<sequence length="145" mass="15288">MSAVLASGLATASESAQFFAAQLQFRTDAADLAADLIAAQAQIVVIDTRSTAAYQAGHIPGAVSVPHRTMTVESTANWDRQLVYVCYCDGIGCNGSTWGAYKLAKLGFQVKELIGGLRYWQQDGYAVATGDAAGVLMANTIDCEC</sequence>
<organism evidence="2 3">
    <name type="scientific">Deefgea piscis</name>
    <dbReference type="NCBI Taxonomy" id="2739061"/>
    <lineage>
        <taxon>Bacteria</taxon>
        <taxon>Pseudomonadati</taxon>
        <taxon>Pseudomonadota</taxon>
        <taxon>Betaproteobacteria</taxon>
        <taxon>Neisseriales</taxon>
        <taxon>Chitinibacteraceae</taxon>
        <taxon>Deefgea</taxon>
    </lineage>
</organism>
<dbReference type="AlphaFoldDB" id="A0A6M8SMM3"/>
<dbReference type="SUPFAM" id="SSF52821">
    <property type="entry name" value="Rhodanese/Cell cycle control phosphatase"/>
    <property type="match status" value="1"/>
</dbReference>
<reference evidence="2 3" key="1">
    <citation type="submission" date="2020-05" db="EMBL/GenBank/DDBJ databases">
        <title>Complete genome sequence of Deefgea sp. D17.</title>
        <authorList>
            <person name="Bae J.-W."/>
            <person name="Han J.E."/>
        </authorList>
    </citation>
    <scope>NUCLEOTIDE SEQUENCE [LARGE SCALE GENOMIC DNA]</scope>
    <source>
        <strain evidence="2 3">D17</strain>
    </source>
</reference>
<dbReference type="Pfam" id="PF00581">
    <property type="entry name" value="Rhodanese"/>
    <property type="match status" value="1"/>
</dbReference>